<sequence>MRSKWTLILMGVLLAAGGWLWWRETPVAVTVVHPTRGPAIEAIYATGSVEPTVMLPIASRAAGNLVELNVDEGDQVGKGQTLARLEDTDLTNTVQELEARARFARLNLERMQELAQRKVVATIEVDQARADLEAAEAVLRRAKAQRGFMTLTAPADGLIIRRDGEVGQFIPAGQAVFYLSCCAPLRVTADVDEEDIPRVRVGQQVVLHADALPEQVFDGEVSQITPKGDPVARTFRVRIRLADPAGLRIGMTVDANLIVTERPNALLVPSTAIQKDVLWLVADGRLHRQPVRVGVVGALRTEILDGLPPDAQVVATPSEALRDAAAARIRPTDTASQP</sequence>
<dbReference type="PANTHER" id="PTHR30469">
    <property type="entry name" value="MULTIDRUG RESISTANCE PROTEIN MDTA"/>
    <property type="match status" value="1"/>
</dbReference>
<feature type="coiled-coil region" evidence="2">
    <location>
        <begin position="94"/>
        <end position="145"/>
    </location>
</feature>
<dbReference type="Proteomes" id="UP001597337">
    <property type="component" value="Unassembled WGS sequence"/>
</dbReference>
<protein>
    <submittedName>
        <fullName evidence="6">Efflux RND transporter periplasmic adaptor subunit</fullName>
    </submittedName>
</protein>
<dbReference type="SUPFAM" id="SSF111369">
    <property type="entry name" value="HlyD-like secretion proteins"/>
    <property type="match status" value="1"/>
</dbReference>
<name>A0ABW4Y616_9GAMM</name>
<dbReference type="Gene3D" id="2.40.30.170">
    <property type="match status" value="1"/>
</dbReference>
<evidence type="ECO:0000256" key="1">
    <source>
        <dbReference type="ARBA" id="ARBA00009477"/>
    </source>
</evidence>
<feature type="transmembrane region" description="Helical" evidence="3">
    <location>
        <begin position="5"/>
        <end position="22"/>
    </location>
</feature>
<proteinExistence type="inferred from homology"/>
<dbReference type="Gene3D" id="1.10.287.470">
    <property type="entry name" value="Helix hairpin bin"/>
    <property type="match status" value="1"/>
</dbReference>
<dbReference type="InterPro" id="IPR006143">
    <property type="entry name" value="RND_pump_MFP"/>
</dbReference>
<dbReference type="Pfam" id="PF25973">
    <property type="entry name" value="BSH_CzcB"/>
    <property type="match status" value="1"/>
</dbReference>
<evidence type="ECO:0000256" key="3">
    <source>
        <dbReference type="SAM" id="Phobius"/>
    </source>
</evidence>
<accession>A0ABW4Y616</accession>
<evidence type="ECO:0000259" key="4">
    <source>
        <dbReference type="Pfam" id="PF25954"/>
    </source>
</evidence>
<dbReference type="Gene3D" id="2.40.50.100">
    <property type="match status" value="1"/>
</dbReference>
<dbReference type="InterPro" id="IPR058647">
    <property type="entry name" value="BSH_CzcB-like"/>
</dbReference>
<evidence type="ECO:0000313" key="7">
    <source>
        <dbReference type="Proteomes" id="UP001597337"/>
    </source>
</evidence>
<dbReference type="InterPro" id="IPR058792">
    <property type="entry name" value="Beta-barrel_RND_2"/>
</dbReference>
<feature type="domain" description="CusB-like beta-barrel" evidence="4">
    <location>
        <begin position="187"/>
        <end position="257"/>
    </location>
</feature>
<dbReference type="Pfam" id="PF25954">
    <property type="entry name" value="Beta-barrel_RND_2"/>
    <property type="match status" value="1"/>
</dbReference>
<dbReference type="Gene3D" id="2.40.420.20">
    <property type="match status" value="1"/>
</dbReference>
<evidence type="ECO:0000259" key="5">
    <source>
        <dbReference type="Pfam" id="PF25973"/>
    </source>
</evidence>
<dbReference type="EMBL" id="JBHUHX010000010">
    <property type="protein sequence ID" value="MFD2111333.1"/>
    <property type="molecule type" value="Genomic_DNA"/>
</dbReference>
<organism evidence="6 7">
    <name type="scientific">Thiorhodococcus fuscus</name>
    <dbReference type="NCBI Taxonomy" id="527200"/>
    <lineage>
        <taxon>Bacteria</taxon>
        <taxon>Pseudomonadati</taxon>
        <taxon>Pseudomonadota</taxon>
        <taxon>Gammaproteobacteria</taxon>
        <taxon>Chromatiales</taxon>
        <taxon>Chromatiaceae</taxon>
        <taxon>Thiorhodococcus</taxon>
    </lineage>
</organism>
<comment type="caution">
    <text evidence="6">The sequence shown here is derived from an EMBL/GenBank/DDBJ whole genome shotgun (WGS) entry which is preliminary data.</text>
</comment>
<evidence type="ECO:0000313" key="6">
    <source>
        <dbReference type="EMBL" id="MFD2111333.1"/>
    </source>
</evidence>
<gene>
    <name evidence="6" type="ORF">ACFSJC_05715</name>
</gene>
<feature type="domain" description="CzcB-like barrel-sandwich hybrid" evidence="5">
    <location>
        <begin position="57"/>
        <end position="179"/>
    </location>
</feature>
<keyword evidence="3" id="KW-0812">Transmembrane</keyword>
<keyword evidence="3" id="KW-0472">Membrane</keyword>
<comment type="similarity">
    <text evidence="1">Belongs to the membrane fusion protein (MFP) (TC 8.A.1) family.</text>
</comment>
<evidence type="ECO:0000256" key="2">
    <source>
        <dbReference type="SAM" id="Coils"/>
    </source>
</evidence>
<dbReference type="RefSeq" id="WP_386024459.1">
    <property type="nucleotide sequence ID" value="NZ_JBHUHX010000010.1"/>
</dbReference>
<dbReference type="PANTHER" id="PTHR30469:SF33">
    <property type="entry name" value="SLR1207 PROTEIN"/>
    <property type="match status" value="1"/>
</dbReference>
<dbReference type="NCBIfam" id="TIGR01730">
    <property type="entry name" value="RND_mfp"/>
    <property type="match status" value="1"/>
</dbReference>
<keyword evidence="7" id="KW-1185">Reference proteome</keyword>
<reference evidence="7" key="1">
    <citation type="journal article" date="2019" name="Int. J. Syst. Evol. Microbiol.">
        <title>The Global Catalogue of Microorganisms (GCM) 10K type strain sequencing project: providing services to taxonomists for standard genome sequencing and annotation.</title>
        <authorList>
            <consortium name="The Broad Institute Genomics Platform"/>
            <consortium name="The Broad Institute Genome Sequencing Center for Infectious Disease"/>
            <person name="Wu L."/>
            <person name="Ma J."/>
        </authorList>
    </citation>
    <scope>NUCLEOTIDE SEQUENCE [LARGE SCALE GENOMIC DNA]</scope>
    <source>
        <strain evidence="7">KACC 12597</strain>
    </source>
</reference>
<keyword evidence="3" id="KW-1133">Transmembrane helix</keyword>
<keyword evidence="2" id="KW-0175">Coiled coil</keyword>